<accession>A0ABQ1QH30</accession>
<evidence type="ECO:0000313" key="5">
    <source>
        <dbReference type="Proteomes" id="UP000617355"/>
    </source>
</evidence>
<name>A0ABQ1QH30_9RHOB</name>
<keyword evidence="5" id="KW-1185">Reference proteome</keyword>
<evidence type="ECO:0000313" key="4">
    <source>
        <dbReference type="EMBL" id="GGD25253.1"/>
    </source>
</evidence>
<keyword evidence="2 3" id="KW-0808">Transferase</keyword>
<evidence type="ECO:0000256" key="1">
    <source>
        <dbReference type="ARBA" id="ARBA00007154"/>
    </source>
</evidence>
<dbReference type="PANTHER" id="PTHR43293:SF1">
    <property type="entry name" value="ACETATE COA-TRANSFERASE YDIF"/>
    <property type="match status" value="1"/>
</dbReference>
<comment type="similarity">
    <text evidence="1 3">Belongs to the 3-oxoacid CoA-transferase family.</text>
</comment>
<dbReference type="PIRSF" id="PIRSF000858">
    <property type="entry name" value="SCOT-t"/>
    <property type="match status" value="1"/>
</dbReference>
<dbReference type="InterPro" id="IPR004165">
    <property type="entry name" value="CoA_trans_fam_I"/>
</dbReference>
<protein>
    <recommendedName>
        <fullName evidence="3">Acetate CoA-transferase YdiF</fullName>
        <ecNumber evidence="3">2.8.3.8</ecNumber>
    </recommendedName>
</protein>
<organism evidence="4 5">
    <name type="scientific">Sinisalibacter lacisalsi</name>
    <dbReference type="NCBI Taxonomy" id="1526570"/>
    <lineage>
        <taxon>Bacteria</taxon>
        <taxon>Pseudomonadati</taxon>
        <taxon>Pseudomonadota</taxon>
        <taxon>Alphaproteobacteria</taxon>
        <taxon>Rhodobacterales</taxon>
        <taxon>Roseobacteraceae</taxon>
        <taxon>Sinisalibacter</taxon>
    </lineage>
</organism>
<dbReference type="Pfam" id="PF01144">
    <property type="entry name" value="CoA_trans"/>
    <property type="match status" value="1"/>
</dbReference>
<dbReference type="EMBL" id="BMGI01000001">
    <property type="protein sequence ID" value="GGD25253.1"/>
    <property type="molecule type" value="Genomic_DNA"/>
</dbReference>
<dbReference type="InterPro" id="IPR014388">
    <property type="entry name" value="3-oxoacid_CoA-transferase"/>
</dbReference>
<evidence type="ECO:0000256" key="2">
    <source>
        <dbReference type="ARBA" id="ARBA00022679"/>
    </source>
</evidence>
<dbReference type="EC" id="2.8.3.8" evidence="3"/>
<sequence length="507" mass="54402">MRDKFMSAAEAVALVEDGATVSITGGGGGLCEAMLLQEEIEKRFLETGHPRRLTLVHALGIGNRQGTGVGRFAHPGMVRKVIGGHWVWSPKMQEMAAKNEIEAHVLPGGVAMQLMREIAAGRPGLITHVGLGTFIDPRIDGGRMNEAARDPLCEVIEIDGREYLRYLPFPIHACLLKGSIADDEGNISLDEEPANVDTYAIAAAVHNSGGKVIFQVRQRVEAGELGARQVRIPGAIVDAIVVDPDQAQGYEIGYDPSISGQARVPLEPPHDPGFNPRRIIANRARLELREGAIVNFGYGIPDEIATILAARGESHLYYQTIEHGTYGGQLLTGTLFGYARNASCMIDGPSQFDFYAGGGLDIAFLGFGQIDALGNVNASRLGGLPVGPGGFIDIAQNARKVVFVGTFDAKGADIASGDGRLMIRQHGAVKKFVARVDQITFSGQQALRQGQEVLYVTERAVFRLTERGLALIETAPGTHLEQDILSQMAFAPQIETPTAMPEGCFMA</sequence>
<proteinExistence type="inferred from homology"/>
<dbReference type="InterPro" id="IPR037171">
    <property type="entry name" value="NagB/RpiA_transferase-like"/>
</dbReference>
<dbReference type="RefSeq" id="WP_188526225.1">
    <property type="nucleotide sequence ID" value="NZ_BMGI01000001.1"/>
</dbReference>
<comment type="function">
    <text evidence="3">CoA transferase having broad substrate specificity for short-chain acyl-CoA thioesters with the activity decreasing when the length of the carboxylic acid chain exceeds four carbons.</text>
</comment>
<dbReference type="Proteomes" id="UP000617355">
    <property type="component" value="Unassembled WGS sequence"/>
</dbReference>
<dbReference type="PANTHER" id="PTHR43293">
    <property type="entry name" value="ACETATE COA-TRANSFERASE YDIF"/>
    <property type="match status" value="1"/>
</dbReference>
<reference evidence="5" key="1">
    <citation type="journal article" date="2019" name="Int. J. Syst. Evol. Microbiol.">
        <title>The Global Catalogue of Microorganisms (GCM) 10K type strain sequencing project: providing services to taxonomists for standard genome sequencing and annotation.</title>
        <authorList>
            <consortium name="The Broad Institute Genomics Platform"/>
            <consortium name="The Broad Institute Genome Sequencing Center for Infectious Disease"/>
            <person name="Wu L."/>
            <person name="Ma J."/>
        </authorList>
    </citation>
    <scope>NUCLEOTIDE SEQUENCE [LARGE SCALE GENOMIC DNA]</scope>
    <source>
        <strain evidence="5">CGMCC 1.12922</strain>
    </source>
</reference>
<comment type="caution">
    <text evidence="4">The sequence shown here is derived from an EMBL/GenBank/DDBJ whole genome shotgun (WGS) entry which is preliminary data.</text>
</comment>
<gene>
    <name evidence="4" type="ORF">GCM10011358_07160</name>
</gene>
<dbReference type="SMART" id="SM00882">
    <property type="entry name" value="CoA_trans"/>
    <property type="match status" value="2"/>
</dbReference>
<comment type="catalytic activity">
    <reaction evidence="3">
        <text>an acyl-CoA + acetate = a carboxylate + acetyl-CoA</text>
        <dbReference type="Rhea" id="RHEA:13381"/>
        <dbReference type="ChEBI" id="CHEBI:29067"/>
        <dbReference type="ChEBI" id="CHEBI:30089"/>
        <dbReference type="ChEBI" id="CHEBI:57288"/>
        <dbReference type="ChEBI" id="CHEBI:58342"/>
        <dbReference type="EC" id="2.8.3.8"/>
    </reaction>
</comment>
<dbReference type="Gene3D" id="3.40.1080.10">
    <property type="entry name" value="Glutaconate Coenzyme A-transferase"/>
    <property type="match status" value="2"/>
</dbReference>
<dbReference type="SUPFAM" id="SSF100950">
    <property type="entry name" value="NagB/RpiA/CoA transferase-like"/>
    <property type="match status" value="2"/>
</dbReference>
<evidence type="ECO:0000256" key="3">
    <source>
        <dbReference type="PIRNR" id="PIRNR000858"/>
    </source>
</evidence>